<dbReference type="Gene3D" id="3.50.50.60">
    <property type="entry name" value="FAD/NAD(P)-binding domain"/>
    <property type="match status" value="1"/>
</dbReference>
<gene>
    <name evidence="2" type="ORF">LX81_02838</name>
</gene>
<dbReference type="EMBL" id="QKZL01000013">
    <property type="protein sequence ID" value="PZX14464.1"/>
    <property type="molecule type" value="Genomic_DNA"/>
</dbReference>
<dbReference type="RefSeq" id="WP_111537939.1">
    <property type="nucleotide sequence ID" value="NZ_QKZL01000013.1"/>
</dbReference>
<keyword evidence="3" id="KW-1185">Reference proteome</keyword>
<comment type="caution">
    <text evidence="2">The sequence shown here is derived from an EMBL/GenBank/DDBJ whole genome shotgun (WGS) entry which is preliminary data.</text>
</comment>
<dbReference type="PANTHER" id="PTHR43539:SF91">
    <property type="entry name" value="FAD-DEPENDENT URATE HYDROXYLASE"/>
    <property type="match status" value="1"/>
</dbReference>
<proteinExistence type="predicted"/>
<accession>A0A2W7NCJ4</accession>
<dbReference type="InterPro" id="IPR050982">
    <property type="entry name" value="Auxin_biosynth/cation_transpt"/>
</dbReference>
<dbReference type="PANTHER" id="PTHR43539">
    <property type="entry name" value="FLAVIN-BINDING MONOOXYGENASE-LIKE PROTEIN (AFU_ORTHOLOGUE AFUA_4G09220)"/>
    <property type="match status" value="1"/>
</dbReference>
<sequence length="486" mass="52681">MSRHSPQVGSRRGLAALEAGLGEDLTRLGLPRASWTARRDGPDGTTLHDVLVIGGGQFGIGLAAALKLAGIPDTLVIDRAEEGSEGPWTTFARMPTLRSPKHLPGICFGIPRLTFQSWYRARFGDAAWGALYKIPNAIWQDYIGWVRRTLDLPVWNGVEATRLEPAADHVAVMLSDGTRLHARHVVVATGRGAVGGQNHVAGISPALGPDRVAHTSDEIDFERLRGKRVAVVGVGASAFDNAATAMEAGAASVDMLARRHALPQLNKGRPSSGIGFLEGWAGLPDADRWRLAVYLDAMQGVPPHETVLRALERPGLSVHFATRLLSAKPSGEGLRLEVENGPTGEYDFLILGTGFRVDLSREPLFDAISPRIALWRDTYMPPDDLVRPHLGLYPYLGDALELKATEGPPLDRIHLFNAASWLSAGAMALDMPSLDIAPARLVTGITRALFAEDFEAIFASLCDWQDEHELEATPFYAPRYVNETGR</sequence>
<organism evidence="2 3">
    <name type="scientific">Palleronia aestuarii</name>
    <dbReference type="NCBI Taxonomy" id="568105"/>
    <lineage>
        <taxon>Bacteria</taxon>
        <taxon>Pseudomonadati</taxon>
        <taxon>Pseudomonadota</taxon>
        <taxon>Alphaproteobacteria</taxon>
        <taxon>Rhodobacterales</taxon>
        <taxon>Roseobacteraceae</taxon>
        <taxon>Palleronia</taxon>
    </lineage>
</organism>
<dbReference type="InterPro" id="IPR036188">
    <property type="entry name" value="FAD/NAD-bd_sf"/>
</dbReference>
<dbReference type="AlphaFoldDB" id="A0A2W7NCJ4"/>
<evidence type="ECO:0000313" key="3">
    <source>
        <dbReference type="Proteomes" id="UP000248916"/>
    </source>
</evidence>
<dbReference type="SUPFAM" id="SSF51905">
    <property type="entry name" value="FAD/NAD(P)-binding domain"/>
    <property type="match status" value="1"/>
</dbReference>
<evidence type="ECO:0000256" key="1">
    <source>
        <dbReference type="ARBA" id="ARBA00023002"/>
    </source>
</evidence>
<dbReference type="Proteomes" id="UP000248916">
    <property type="component" value="Unassembled WGS sequence"/>
</dbReference>
<name>A0A2W7NCJ4_9RHOB</name>
<dbReference type="OrthoDB" id="8671611at2"/>
<dbReference type="GO" id="GO:0004497">
    <property type="term" value="F:monooxygenase activity"/>
    <property type="evidence" value="ECO:0007669"/>
    <property type="project" value="TreeGrafter"/>
</dbReference>
<keyword evidence="1" id="KW-0560">Oxidoreductase</keyword>
<evidence type="ECO:0000313" key="2">
    <source>
        <dbReference type="EMBL" id="PZX14464.1"/>
    </source>
</evidence>
<reference evidence="2 3" key="1">
    <citation type="submission" date="2018-06" db="EMBL/GenBank/DDBJ databases">
        <title>Genomic Encyclopedia of Archaeal and Bacterial Type Strains, Phase II (KMG-II): from individual species to whole genera.</title>
        <authorList>
            <person name="Goeker M."/>
        </authorList>
    </citation>
    <scope>NUCLEOTIDE SEQUENCE [LARGE SCALE GENOMIC DNA]</scope>
    <source>
        <strain evidence="2 3">DSM 22009</strain>
    </source>
</reference>
<dbReference type="Pfam" id="PF13738">
    <property type="entry name" value="Pyr_redox_3"/>
    <property type="match status" value="1"/>
</dbReference>
<dbReference type="GO" id="GO:0050660">
    <property type="term" value="F:flavin adenine dinucleotide binding"/>
    <property type="evidence" value="ECO:0007669"/>
    <property type="project" value="TreeGrafter"/>
</dbReference>
<protein>
    <submittedName>
        <fullName evidence="2">Cation diffusion facilitator CzcD-associated flavoprotein CzcO</fullName>
    </submittedName>
</protein>